<evidence type="ECO:0000256" key="1">
    <source>
        <dbReference type="SAM" id="MobiDB-lite"/>
    </source>
</evidence>
<organism evidence="3 4">
    <name type="scientific">Brevibacterium senegalense</name>
    <dbReference type="NCBI Taxonomy" id="1033736"/>
    <lineage>
        <taxon>Bacteria</taxon>
        <taxon>Bacillati</taxon>
        <taxon>Actinomycetota</taxon>
        <taxon>Actinomycetes</taxon>
        <taxon>Micrococcales</taxon>
        <taxon>Brevibacteriaceae</taxon>
        <taxon>Brevibacterium</taxon>
    </lineage>
</organism>
<evidence type="ECO:0000259" key="2">
    <source>
        <dbReference type="Pfam" id="PF02464"/>
    </source>
</evidence>
<dbReference type="SUPFAM" id="SSF142433">
    <property type="entry name" value="CinA-like"/>
    <property type="match status" value="1"/>
</dbReference>
<evidence type="ECO:0000313" key="4">
    <source>
        <dbReference type="Proteomes" id="UP000784435"/>
    </source>
</evidence>
<reference evidence="3" key="1">
    <citation type="journal article" date="2021" name="PeerJ">
        <title>Extensive microbial diversity within the chicken gut microbiome revealed by metagenomics and culture.</title>
        <authorList>
            <person name="Gilroy R."/>
            <person name="Ravi A."/>
            <person name="Getino M."/>
            <person name="Pursley I."/>
            <person name="Horton D.L."/>
            <person name="Alikhan N.F."/>
            <person name="Baker D."/>
            <person name="Gharbi K."/>
            <person name="Hall N."/>
            <person name="Watson M."/>
            <person name="Adriaenssens E.M."/>
            <person name="Foster-Nyarko E."/>
            <person name="Jarju S."/>
            <person name="Secka A."/>
            <person name="Antonio M."/>
            <person name="Oren A."/>
            <person name="Chaudhuri R.R."/>
            <person name="La Ragione R."/>
            <person name="Hildebrand F."/>
            <person name="Pallen M.J."/>
        </authorList>
    </citation>
    <scope>NUCLEOTIDE SEQUENCE</scope>
    <source>
        <strain evidence="3">ChiGjej5B5-7349</strain>
    </source>
</reference>
<gene>
    <name evidence="3" type="ORF">K8V08_07135</name>
</gene>
<feature type="domain" description="CinA C-terminal" evidence="2">
    <location>
        <begin position="22"/>
        <end position="172"/>
    </location>
</feature>
<reference evidence="3" key="2">
    <citation type="submission" date="2021-09" db="EMBL/GenBank/DDBJ databases">
        <authorList>
            <person name="Gilroy R."/>
        </authorList>
    </citation>
    <scope>NUCLEOTIDE SEQUENCE</scope>
    <source>
        <strain evidence="3">ChiGjej5B5-7349</strain>
    </source>
</reference>
<dbReference type="Gene3D" id="3.90.950.20">
    <property type="entry name" value="CinA-like"/>
    <property type="match status" value="1"/>
</dbReference>
<dbReference type="EMBL" id="DYUK01000153">
    <property type="protein sequence ID" value="HJG80170.1"/>
    <property type="molecule type" value="Genomic_DNA"/>
</dbReference>
<sequence length="173" mass="17171">MTGAGGADVPTGADGSSGPDPLAVEAVGALRSARLTVATCESLTAGLVAATIATVPGASAVLRGGLITYATDLKSALAGVEADLLEHRGAVDPDVAVQMARGARTACGASIGLSCTGVAGPEPQDGQPVGTVYLGLDREDAEPLVRRLSLVGEREAIRRETVSAGLRLVLSAL</sequence>
<dbReference type="NCBIfam" id="TIGR00199">
    <property type="entry name" value="PncC_domain"/>
    <property type="match status" value="1"/>
</dbReference>
<dbReference type="Pfam" id="PF02464">
    <property type="entry name" value="CinA"/>
    <property type="match status" value="1"/>
</dbReference>
<comment type="caution">
    <text evidence="3">The sequence shown here is derived from an EMBL/GenBank/DDBJ whole genome shotgun (WGS) entry which is preliminary data.</text>
</comment>
<dbReference type="InterPro" id="IPR008136">
    <property type="entry name" value="CinA_C"/>
</dbReference>
<name>A0A921SNB9_9MICO</name>
<protein>
    <submittedName>
        <fullName evidence="3">CinA family protein</fullName>
    </submittedName>
</protein>
<dbReference type="InterPro" id="IPR036653">
    <property type="entry name" value="CinA-like_C"/>
</dbReference>
<dbReference type="Proteomes" id="UP000784435">
    <property type="component" value="Unassembled WGS sequence"/>
</dbReference>
<proteinExistence type="predicted"/>
<evidence type="ECO:0000313" key="3">
    <source>
        <dbReference type="EMBL" id="HJG80170.1"/>
    </source>
</evidence>
<accession>A0A921SNB9</accession>
<dbReference type="AlphaFoldDB" id="A0A921SNB9"/>
<feature type="region of interest" description="Disordered" evidence="1">
    <location>
        <begin position="1"/>
        <end position="20"/>
    </location>
</feature>